<dbReference type="Proteomes" id="UP000474565">
    <property type="component" value="Unassembled WGS sequence"/>
</dbReference>
<dbReference type="RefSeq" id="WP_161017986.1">
    <property type="nucleotide sequence ID" value="NZ_WWCP01000001.1"/>
</dbReference>
<name>A0A6L8MEJ2_9BURK</name>
<evidence type="ECO:0000313" key="1">
    <source>
        <dbReference type="EMBL" id="MYM80581.1"/>
    </source>
</evidence>
<proteinExistence type="predicted"/>
<accession>A0A6L8MEJ2</accession>
<dbReference type="AlphaFoldDB" id="A0A6L8MEJ2"/>
<comment type="caution">
    <text evidence="1">The sequence shown here is derived from an EMBL/GenBank/DDBJ whole genome shotgun (WGS) entry which is preliminary data.</text>
</comment>
<sequence length="69" mass="7732">MPQGWRWLWELRPRQDGGDGVDTVVYTGKLADYQILLGNDGHVRIADKGNGDVDIQAVKGTRDTKQRHG</sequence>
<gene>
    <name evidence="1" type="ORF">GTP44_01225</name>
</gene>
<evidence type="ECO:0000313" key="2">
    <source>
        <dbReference type="Proteomes" id="UP000474565"/>
    </source>
</evidence>
<protein>
    <submittedName>
        <fullName evidence="1">Uncharacterized protein</fullName>
    </submittedName>
</protein>
<dbReference type="EMBL" id="WWCP01000001">
    <property type="protein sequence ID" value="MYM80581.1"/>
    <property type="molecule type" value="Genomic_DNA"/>
</dbReference>
<organism evidence="1 2">
    <name type="scientific">Duganella lactea</name>
    <dbReference type="NCBI Taxonomy" id="2692173"/>
    <lineage>
        <taxon>Bacteria</taxon>
        <taxon>Pseudomonadati</taxon>
        <taxon>Pseudomonadota</taxon>
        <taxon>Betaproteobacteria</taxon>
        <taxon>Burkholderiales</taxon>
        <taxon>Oxalobacteraceae</taxon>
        <taxon>Telluria group</taxon>
        <taxon>Duganella</taxon>
    </lineage>
</organism>
<reference evidence="1 2" key="1">
    <citation type="submission" date="2019-12" db="EMBL/GenBank/DDBJ databases">
        <title>Novel species isolated from a subtropical stream in China.</title>
        <authorList>
            <person name="Lu H."/>
        </authorList>
    </citation>
    <scope>NUCLEOTIDE SEQUENCE [LARGE SCALE GENOMIC DNA]</scope>
    <source>
        <strain evidence="1 2">FT50W</strain>
    </source>
</reference>